<dbReference type="Gene3D" id="3.40.1280.10">
    <property type="match status" value="1"/>
</dbReference>
<evidence type="ECO:0000259" key="3">
    <source>
        <dbReference type="Pfam" id="PF00588"/>
    </source>
</evidence>
<dbReference type="CDD" id="cd18095">
    <property type="entry name" value="SpoU-like_rRNA-MTase"/>
    <property type="match status" value="1"/>
</dbReference>
<evidence type="ECO:0000256" key="1">
    <source>
        <dbReference type="ARBA" id="ARBA00022603"/>
    </source>
</evidence>
<comment type="caution">
    <text evidence="4">The sequence shown here is derived from an EMBL/GenBank/DDBJ whole genome shotgun (WGS) entry which is preliminary data.</text>
</comment>
<dbReference type="GO" id="GO:0008168">
    <property type="term" value="F:methyltransferase activity"/>
    <property type="evidence" value="ECO:0007669"/>
    <property type="project" value="UniProtKB-KW"/>
</dbReference>
<dbReference type="PANTHER" id="PTHR43191:SF2">
    <property type="entry name" value="RRNA METHYLTRANSFERASE 3, MITOCHONDRIAL"/>
    <property type="match status" value="1"/>
</dbReference>
<evidence type="ECO:0000256" key="2">
    <source>
        <dbReference type="ARBA" id="ARBA00022679"/>
    </source>
</evidence>
<organism evidence="4 5">
    <name type="scientific">Collimonas rhizosphaerae</name>
    <dbReference type="NCBI Taxonomy" id="3126357"/>
    <lineage>
        <taxon>Bacteria</taxon>
        <taxon>Pseudomonadati</taxon>
        <taxon>Pseudomonadota</taxon>
        <taxon>Betaproteobacteria</taxon>
        <taxon>Burkholderiales</taxon>
        <taxon>Oxalobacteraceae</taxon>
        <taxon>Collimonas</taxon>
    </lineage>
</organism>
<dbReference type="InterPro" id="IPR001537">
    <property type="entry name" value="SpoU_MeTrfase"/>
</dbReference>
<dbReference type="GO" id="GO:0032259">
    <property type="term" value="P:methylation"/>
    <property type="evidence" value="ECO:0007669"/>
    <property type="project" value="UniProtKB-KW"/>
</dbReference>
<reference evidence="4 5" key="1">
    <citation type="submission" date="2024-02" db="EMBL/GenBank/DDBJ databases">
        <title>Draft genome sequence of Collimonas sp. strain H4R21, an effective mineral-weathering bacterial strain isolated from the beech rhizosphere.</title>
        <authorList>
            <person name="Morin E."/>
            <person name="Uroz S."/>
            <person name="Leveau J.H.J."/>
            <person name="Kumar R."/>
            <person name="Rey M.W."/>
            <person name="Pham J."/>
        </authorList>
    </citation>
    <scope>NUCLEOTIDE SEQUENCE [LARGE SCALE GENOMIC DNA]</scope>
    <source>
        <strain evidence="4 5">H4R21</strain>
    </source>
</reference>
<evidence type="ECO:0000313" key="4">
    <source>
        <dbReference type="EMBL" id="MEM4986421.1"/>
    </source>
</evidence>
<dbReference type="Gene3D" id="3.30.1330.30">
    <property type="match status" value="1"/>
</dbReference>
<dbReference type="Proteomes" id="UP001495910">
    <property type="component" value="Unassembled WGS sequence"/>
</dbReference>
<dbReference type="EMBL" id="JBANDC010000002">
    <property type="protein sequence ID" value="MEM4986421.1"/>
    <property type="molecule type" value="Genomic_DNA"/>
</dbReference>
<keyword evidence="2" id="KW-0808">Transferase</keyword>
<dbReference type="SUPFAM" id="SSF75217">
    <property type="entry name" value="alpha/beta knot"/>
    <property type="match status" value="1"/>
</dbReference>
<gene>
    <name evidence="4" type="ORF">V8G57_03370</name>
</gene>
<dbReference type="Pfam" id="PF00588">
    <property type="entry name" value="SpoU_methylase"/>
    <property type="match status" value="1"/>
</dbReference>
<name>A0ABU9PQZ3_9BURK</name>
<protein>
    <submittedName>
        <fullName evidence="4">RNA methyltransferase</fullName>
    </submittedName>
</protein>
<proteinExistence type="predicted"/>
<dbReference type="InterPro" id="IPR029026">
    <property type="entry name" value="tRNA_m1G_MTases_N"/>
</dbReference>
<accession>A0ABU9PQZ3</accession>
<dbReference type="InterPro" id="IPR051259">
    <property type="entry name" value="rRNA_Methyltransferase"/>
</dbReference>
<feature type="domain" description="tRNA/rRNA methyltransferase SpoU type" evidence="3">
    <location>
        <begin position="117"/>
        <end position="252"/>
    </location>
</feature>
<dbReference type="PANTHER" id="PTHR43191">
    <property type="entry name" value="RRNA METHYLTRANSFERASE 3"/>
    <property type="match status" value="1"/>
</dbReference>
<dbReference type="RefSeq" id="WP_092396480.1">
    <property type="nucleotide sequence ID" value="NZ_JBANDC010000002.1"/>
</dbReference>
<sequence>MKSITSSANPLYKELKQLATSAQARRKAGRTLLDGIHLAEAYLQSGARPVLCVASETALTHAEAAAVIRQCQAEAVQCVLLPDGQYQALSQVEHGVGLLFVVETPKAAAPAALTQSAVLLDNLQDPGNLGSILRSAAAAGIRQIYCSEGSASAWSPKVLRAGMGAHFILDIFEGVDLAALMATAQIPVLATSSYATQSIYQADLHGELAWLFGHEGQGVAEDLLQLASQQVVIPHRGQMESLNVAAAAAVCFFEQLRQALD</sequence>
<keyword evidence="5" id="KW-1185">Reference proteome</keyword>
<dbReference type="InterPro" id="IPR029064">
    <property type="entry name" value="Ribosomal_eL30-like_sf"/>
</dbReference>
<keyword evidence="1 4" id="KW-0489">Methyltransferase</keyword>
<dbReference type="InterPro" id="IPR029028">
    <property type="entry name" value="Alpha/beta_knot_MTases"/>
</dbReference>
<evidence type="ECO:0000313" key="5">
    <source>
        <dbReference type="Proteomes" id="UP001495910"/>
    </source>
</evidence>
<dbReference type="SUPFAM" id="SSF55315">
    <property type="entry name" value="L30e-like"/>
    <property type="match status" value="1"/>
</dbReference>